<gene>
    <name evidence="1" type="ORF">ACFSQZ_03975</name>
</gene>
<evidence type="ECO:0000313" key="2">
    <source>
        <dbReference type="Proteomes" id="UP001597297"/>
    </source>
</evidence>
<keyword evidence="2" id="KW-1185">Reference proteome</keyword>
<comment type="caution">
    <text evidence="1">The sequence shown here is derived from an EMBL/GenBank/DDBJ whole genome shotgun (WGS) entry which is preliminary data.</text>
</comment>
<proteinExistence type="predicted"/>
<name>A0ABW5DZG3_9BACT</name>
<sequence length="202" mass="23274">MQYFYDLSLLDVRGELASAITVLYHGEEAGEYSGILGGRATDLKRLYAIEIDLTMYAVQDDGVHSYALMLFKKDWKEEVWRKKLLEKKRSLERITTRVKLSAQITDNPPHEHHLFTASNRYIDFAPYPEVAVGHNVPEDYVREFNQRFDGYLMRSERSFEDVRALLKSCNLVDDLDHGFESVGMRAAVKMAAYSLADEHVMA</sequence>
<accession>A0ABW5DZG3</accession>
<protein>
    <submittedName>
        <fullName evidence="1">Uncharacterized protein</fullName>
    </submittedName>
</protein>
<dbReference type="RefSeq" id="WP_377094759.1">
    <property type="nucleotide sequence ID" value="NZ_JBHSJM010000001.1"/>
</dbReference>
<organism evidence="1 2">
    <name type="scientific">Rubritalea spongiae</name>
    <dbReference type="NCBI Taxonomy" id="430797"/>
    <lineage>
        <taxon>Bacteria</taxon>
        <taxon>Pseudomonadati</taxon>
        <taxon>Verrucomicrobiota</taxon>
        <taxon>Verrucomicrobiia</taxon>
        <taxon>Verrucomicrobiales</taxon>
        <taxon>Rubritaleaceae</taxon>
        <taxon>Rubritalea</taxon>
    </lineage>
</organism>
<dbReference type="EMBL" id="JBHUJC010000011">
    <property type="protein sequence ID" value="MFD2275618.1"/>
    <property type="molecule type" value="Genomic_DNA"/>
</dbReference>
<dbReference type="Proteomes" id="UP001597297">
    <property type="component" value="Unassembled WGS sequence"/>
</dbReference>
<reference evidence="2" key="1">
    <citation type="journal article" date="2019" name="Int. J. Syst. Evol. Microbiol.">
        <title>The Global Catalogue of Microorganisms (GCM) 10K type strain sequencing project: providing services to taxonomists for standard genome sequencing and annotation.</title>
        <authorList>
            <consortium name="The Broad Institute Genomics Platform"/>
            <consortium name="The Broad Institute Genome Sequencing Center for Infectious Disease"/>
            <person name="Wu L."/>
            <person name="Ma J."/>
        </authorList>
    </citation>
    <scope>NUCLEOTIDE SEQUENCE [LARGE SCALE GENOMIC DNA]</scope>
    <source>
        <strain evidence="2">JCM 16545</strain>
    </source>
</reference>
<evidence type="ECO:0000313" key="1">
    <source>
        <dbReference type="EMBL" id="MFD2275618.1"/>
    </source>
</evidence>